<feature type="transmembrane region" description="Helical" evidence="1">
    <location>
        <begin position="20"/>
        <end position="39"/>
    </location>
</feature>
<accession>A0A1H8TRU2</accession>
<protein>
    <submittedName>
        <fullName evidence="2">Uncharacterized protein</fullName>
    </submittedName>
</protein>
<evidence type="ECO:0000313" key="3">
    <source>
        <dbReference type="Proteomes" id="UP000199126"/>
    </source>
</evidence>
<dbReference type="Proteomes" id="UP000199126">
    <property type="component" value="Unassembled WGS sequence"/>
</dbReference>
<dbReference type="RefSeq" id="WP_170864820.1">
    <property type="nucleotide sequence ID" value="NZ_FODV01000008.1"/>
</dbReference>
<dbReference type="AlphaFoldDB" id="A0A1H8TRU2"/>
<keyword evidence="1" id="KW-0472">Membrane</keyword>
<keyword evidence="1" id="KW-1133">Transmembrane helix</keyword>
<evidence type="ECO:0000313" key="2">
    <source>
        <dbReference type="EMBL" id="SEO93344.1"/>
    </source>
</evidence>
<evidence type="ECO:0000256" key="1">
    <source>
        <dbReference type="SAM" id="Phobius"/>
    </source>
</evidence>
<proteinExistence type="predicted"/>
<keyword evidence="1" id="KW-0812">Transmembrane</keyword>
<keyword evidence="3" id="KW-1185">Reference proteome</keyword>
<sequence>MLFGGFSQSSDTGLFLGDTGLYVMAVGLFVGLLGFWQAAREAVRE</sequence>
<dbReference type="EMBL" id="FODV01000008">
    <property type="protein sequence ID" value="SEO93344.1"/>
    <property type="molecule type" value="Genomic_DNA"/>
</dbReference>
<organism evidence="2 3">
    <name type="scientific">Halogranum amylolyticum</name>
    <dbReference type="NCBI Taxonomy" id="660520"/>
    <lineage>
        <taxon>Archaea</taxon>
        <taxon>Methanobacteriati</taxon>
        <taxon>Methanobacteriota</taxon>
        <taxon>Stenosarchaea group</taxon>
        <taxon>Halobacteria</taxon>
        <taxon>Halobacteriales</taxon>
        <taxon>Haloferacaceae</taxon>
    </lineage>
</organism>
<gene>
    <name evidence="2" type="ORF">SAMN04487948_10858</name>
</gene>
<reference evidence="3" key="1">
    <citation type="submission" date="2016-10" db="EMBL/GenBank/DDBJ databases">
        <authorList>
            <person name="Varghese N."/>
            <person name="Submissions S."/>
        </authorList>
    </citation>
    <scope>NUCLEOTIDE SEQUENCE [LARGE SCALE GENOMIC DNA]</scope>
    <source>
        <strain evidence="3">CGMCC 1.10121</strain>
    </source>
</reference>
<name>A0A1H8TRU2_9EURY</name>